<feature type="signal peptide" evidence="2">
    <location>
        <begin position="1"/>
        <end position="19"/>
    </location>
</feature>
<dbReference type="InterPro" id="IPR013783">
    <property type="entry name" value="Ig-like_fold"/>
</dbReference>
<dbReference type="Pfam" id="PF07686">
    <property type="entry name" value="V-set"/>
    <property type="match status" value="1"/>
</dbReference>
<accession>A0AAV2LMH3</accession>
<dbReference type="EMBL" id="OZ035825">
    <property type="protein sequence ID" value="CAL1602350.1"/>
    <property type="molecule type" value="Genomic_DNA"/>
</dbReference>
<dbReference type="Gene3D" id="2.60.40.10">
    <property type="entry name" value="Immunoglobulins"/>
    <property type="match status" value="1"/>
</dbReference>
<keyword evidence="2" id="KW-0732">Signal</keyword>
<name>A0AAV2LMH3_KNICA</name>
<keyword evidence="5" id="KW-1185">Reference proteome</keyword>
<keyword evidence="1" id="KW-1133">Transmembrane helix</keyword>
<feature type="chain" id="PRO_5043337587" description="Immunoglobulin V-set domain-containing protein" evidence="2">
    <location>
        <begin position="20"/>
        <end position="169"/>
    </location>
</feature>
<proteinExistence type="predicted"/>
<evidence type="ECO:0000256" key="1">
    <source>
        <dbReference type="SAM" id="Phobius"/>
    </source>
</evidence>
<keyword evidence="1" id="KW-0472">Membrane</keyword>
<dbReference type="SUPFAM" id="SSF48726">
    <property type="entry name" value="Immunoglobulin"/>
    <property type="match status" value="1"/>
</dbReference>
<gene>
    <name evidence="4" type="ORF">KC01_LOCUS30135</name>
</gene>
<evidence type="ECO:0000259" key="3">
    <source>
        <dbReference type="Pfam" id="PF07686"/>
    </source>
</evidence>
<evidence type="ECO:0000256" key="2">
    <source>
        <dbReference type="SAM" id="SignalP"/>
    </source>
</evidence>
<dbReference type="InterPro" id="IPR013106">
    <property type="entry name" value="Ig_V-set"/>
</dbReference>
<evidence type="ECO:0000313" key="4">
    <source>
        <dbReference type="EMBL" id="CAL1602350.1"/>
    </source>
</evidence>
<dbReference type="AlphaFoldDB" id="A0AAV2LMH3"/>
<dbReference type="Proteomes" id="UP001497482">
    <property type="component" value="Chromosome 3"/>
</dbReference>
<organism evidence="4 5">
    <name type="scientific">Knipowitschia caucasica</name>
    <name type="common">Caucasian dwarf goby</name>
    <name type="synonym">Pomatoschistus caucasicus</name>
    <dbReference type="NCBI Taxonomy" id="637954"/>
    <lineage>
        <taxon>Eukaryota</taxon>
        <taxon>Metazoa</taxon>
        <taxon>Chordata</taxon>
        <taxon>Craniata</taxon>
        <taxon>Vertebrata</taxon>
        <taxon>Euteleostomi</taxon>
        <taxon>Actinopterygii</taxon>
        <taxon>Neopterygii</taxon>
        <taxon>Teleostei</taxon>
        <taxon>Neoteleostei</taxon>
        <taxon>Acanthomorphata</taxon>
        <taxon>Gobiaria</taxon>
        <taxon>Gobiiformes</taxon>
        <taxon>Gobioidei</taxon>
        <taxon>Gobiidae</taxon>
        <taxon>Gobiinae</taxon>
        <taxon>Knipowitschia</taxon>
    </lineage>
</organism>
<reference evidence="4 5" key="1">
    <citation type="submission" date="2024-04" db="EMBL/GenBank/DDBJ databases">
        <authorList>
            <person name="Waldvogel A.-M."/>
            <person name="Schoenle A."/>
        </authorList>
    </citation>
    <scope>NUCLEOTIDE SEQUENCE [LARGE SCALE GENOMIC DNA]</scope>
</reference>
<sequence length="169" mass="18387">MQTLGLITALLSTCVLCAAETVQPLEGRAGEDMTLLSPGPSECEPHHVLWYEDNGAGRTPLVVFDKGMKGPRLPDRMSLAQTGSLHMPDLKLEDSGIYTGQVICKDNSVHNIQYNVTVLEAEFVMTTDPPLPNAAQRHHWSAGACVLMFVLVLICLIFKVQKTPAETDG</sequence>
<dbReference type="InterPro" id="IPR036179">
    <property type="entry name" value="Ig-like_dom_sf"/>
</dbReference>
<keyword evidence="1" id="KW-0812">Transmembrane</keyword>
<evidence type="ECO:0000313" key="5">
    <source>
        <dbReference type="Proteomes" id="UP001497482"/>
    </source>
</evidence>
<feature type="transmembrane region" description="Helical" evidence="1">
    <location>
        <begin position="140"/>
        <end position="158"/>
    </location>
</feature>
<feature type="domain" description="Immunoglobulin V-set" evidence="3">
    <location>
        <begin position="24"/>
        <end position="118"/>
    </location>
</feature>
<protein>
    <recommendedName>
        <fullName evidence="3">Immunoglobulin V-set domain-containing protein</fullName>
    </recommendedName>
</protein>